<dbReference type="Proteomes" id="UP000886501">
    <property type="component" value="Unassembled WGS sequence"/>
</dbReference>
<proteinExistence type="predicted"/>
<reference evidence="1" key="1">
    <citation type="submission" date="2019-10" db="EMBL/GenBank/DDBJ databases">
        <authorList>
            <consortium name="DOE Joint Genome Institute"/>
            <person name="Kuo A."/>
            <person name="Miyauchi S."/>
            <person name="Kiss E."/>
            <person name="Drula E."/>
            <person name="Kohler A."/>
            <person name="Sanchez-Garcia M."/>
            <person name="Andreopoulos B."/>
            <person name="Barry K.W."/>
            <person name="Bonito G."/>
            <person name="Buee M."/>
            <person name="Carver A."/>
            <person name="Chen C."/>
            <person name="Cichocki N."/>
            <person name="Clum A."/>
            <person name="Culley D."/>
            <person name="Crous P.W."/>
            <person name="Fauchery L."/>
            <person name="Girlanda M."/>
            <person name="Hayes R."/>
            <person name="Keri Z."/>
            <person name="Labutti K."/>
            <person name="Lipzen A."/>
            <person name="Lombard V."/>
            <person name="Magnuson J."/>
            <person name="Maillard F."/>
            <person name="Morin E."/>
            <person name="Murat C."/>
            <person name="Nolan M."/>
            <person name="Ohm R."/>
            <person name="Pangilinan J."/>
            <person name="Pereira M."/>
            <person name="Perotto S."/>
            <person name="Peter M."/>
            <person name="Riley R."/>
            <person name="Sitrit Y."/>
            <person name="Stielow B."/>
            <person name="Szollosi G."/>
            <person name="Zifcakova L."/>
            <person name="Stursova M."/>
            <person name="Spatafora J.W."/>
            <person name="Tedersoo L."/>
            <person name="Vaario L.-M."/>
            <person name="Yamada A."/>
            <person name="Yan M."/>
            <person name="Wang P."/>
            <person name="Xu J."/>
            <person name="Bruns T."/>
            <person name="Baldrian P."/>
            <person name="Vilgalys R."/>
            <person name="Henrissat B."/>
            <person name="Grigoriev I.V."/>
            <person name="Hibbett D."/>
            <person name="Nagy L.G."/>
            <person name="Martin F.M."/>
        </authorList>
    </citation>
    <scope>NUCLEOTIDE SEQUENCE</scope>
    <source>
        <strain evidence="1">P2</strain>
    </source>
</reference>
<reference evidence="1" key="2">
    <citation type="journal article" date="2020" name="Nat. Commun.">
        <title>Large-scale genome sequencing of mycorrhizal fungi provides insights into the early evolution of symbiotic traits.</title>
        <authorList>
            <person name="Miyauchi S."/>
            <person name="Kiss E."/>
            <person name="Kuo A."/>
            <person name="Drula E."/>
            <person name="Kohler A."/>
            <person name="Sanchez-Garcia M."/>
            <person name="Morin E."/>
            <person name="Andreopoulos B."/>
            <person name="Barry K.W."/>
            <person name="Bonito G."/>
            <person name="Buee M."/>
            <person name="Carver A."/>
            <person name="Chen C."/>
            <person name="Cichocki N."/>
            <person name="Clum A."/>
            <person name="Culley D."/>
            <person name="Crous P.W."/>
            <person name="Fauchery L."/>
            <person name="Girlanda M."/>
            <person name="Hayes R.D."/>
            <person name="Keri Z."/>
            <person name="LaButti K."/>
            <person name="Lipzen A."/>
            <person name="Lombard V."/>
            <person name="Magnuson J."/>
            <person name="Maillard F."/>
            <person name="Murat C."/>
            <person name="Nolan M."/>
            <person name="Ohm R.A."/>
            <person name="Pangilinan J."/>
            <person name="Pereira M.F."/>
            <person name="Perotto S."/>
            <person name="Peter M."/>
            <person name="Pfister S."/>
            <person name="Riley R."/>
            <person name="Sitrit Y."/>
            <person name="Stielow J.B."/>
            <person name="Szollosi G."/>
            <person name="Zifcakova L."/>
            <person name="Stursova M."/>
            <person name="Spatafora J.W."/>
            <person name="Tedersoo L."/>
            <person name="Vaario L.M."/>
            <person name="Yamada A."/>
            <person name="Yan M."/>
            <person name="Wang P."/>
            <person name="Xu J."/>
            <person name="Bruns T."/>
            <person name="Baldrian P."/>
            <person name="Vilgalys R."/>
            <person name="Dunand C."/>
            <person name="Henrissat B."/>
            <person name="Grigoriev I.V."/>
            <person name="Hibbett D."/>
            <person name="Nagy L.G."/>
            <person name="Martin F.M."/>
        </authorList>
    </citation>
    <scope>NUCLEOTIDE SEQUENCE</scope>
    <source>
        <strain evidence="1">P2</strain>
    </source>
</reference>
<name>A0ACB6ZH27_THEGA</name>
<keyword evidence="2" id="KW-1185">Reference proteome</keyword>
<accession>A0ACB6ZH27</accession>
<evidence type="ECO:0000313" key="2">
    <source>
        <dbReference type="Proteomes" id="UP000886501"/>
    </source>
</evidence>
<evidence type="ECO:0000313" key="1">
    <source>
        <dbReference type="EMBL" id="KAF9649075.1"/>
    </source>
</evidence>
<dbReference type="EMBL" id="MU118003">
    <property type="protein sequence ID" value="KAF9649075.1"/>
    <property type="molecule type" value="Genomic_DNA"/>
</dbReference>
<protein>
    <submittedName>
        <fullName evidence="1">Uncharacterized protein</fullName>
    </submittedName>
</protein>
<comment type="caution">
    <text evidence="1">The sequence shown here is derived from an EMBL/GenBank/DDBJ whole genome shotgun (WGS) entry which is preliminary data.</text>
</comment>
<gene>
    <name evidence="1" type="ORF">BDM02DRAFT_3114412</name>
</gene>
<sequence>MRVLARQLILSPRNLKQGSINPVETLAHQFCATLADKRYGLRFSQEFTHPVALQDHHTWLLLSSLFHFLSVAILALPVFACDKAGCVSGL</sequence>
<organism evidence="1 2">
    <name type="scientific">Thelephora ganbajun</name>
    <name type="common">Ganba fungus</name>
    <dbReference type="NCBI Taxonomy" id="370292"/>
    <lineage>
        <taxon>Eukaryota</taxon>
        <taxon>Fungi</taxon>
        <taxon>Dikarya</taxon>
        <taxon>Basidiomycota</taxon>
        <taxon>Agaricomycotina</taxon>
        <taxon>Agaricomycetes</taxon>
        <taxon>Thelephorales</taxon>
        <taxon>Thelephoraceae</taxon>
        <taxon>Thelephora</taxon>
    </lineage>
</organism>